<feature type="non-terminal residue" evidence="1">
    <location>
        <position position="84"/>
    </location>
</feature>
<evidence type="ECO:0000313" key="2">
    <source>
        <dbReference type="Proteomes" id="UP000789920"/>
    </source>
</evidence>
<name>A0ACA9PRZ1_9GLOM</name>
<keyword evidence="2" id="KW-1185">Reference proteome</keyword>
<comment type="caution">
    <text evidence="1">The sequence shown here is derived from an EMBL/GenBank/DDBJ whole genome shotgun (WGS) entry which is preliminary data.</text>
</comment>
<protein>
    <submittedName>
        <fullName evidence="1">16010_t:CDS:1</fullName>
    </submittedName>
</protein>
<dbReference type="Proteomes" id="UP000789920">
    <property type="component" value="Unassembled WGS sequence"/>
</dbReference>
<organism evidence="1 2">
    <name type="scientific">Racocetra persica</name>
    <dbReference type="NCBI Taxonomy" id="160502"/>
    <lineage>
        <taxon>Eukaryota</taxon>
        <taxon>Fungi</taxon>
        <taxon>Fungi incertae sedis</taxon>
        <taxon>Mucoromycota</taxon>
        <taxon>Glomeromycotina</taxon>
        <taxon>Glomeromycetes</taxon>
        <taxon>Diversisporales</taxon>
        <taxon>Gigasporaceae</taxon>
        <taxon>Racocetra</taxon>
    </lineage>
</organism>
<gene>
    <name evidence="1" type="ORF">RPERSI_LOCUS11204</name>
</gene>
<evidence type="ECO:0000313" key="1">
    <source>
        <dbReference type="EMBL" id="CAG8719780.1"/>
    </source>
</evidence>
<reference evidence="1" key="1">
    <citation type="submission" date="2021-06" db="EMBL/GenBank/DDBJ databases">
        <authorList>
            <person name="Kallberg Y."/>
            <person name="Tangrot J."/>
            <person name="Rosling A."/>
        </authorList>
    </citation>
    <scope>NUCLEOTIDE SEQUENCE</scope>
    <source>
        <strain evidence="1">MA461A</strain>
    </source>
</reference>
<proteinExistence type="predicted"/>
<accession>A0ACA9PRZ1</accession>
<dbReference type="EMBL" id="CAJVQC010022826">
    <property type="protein sequence ID" value="CAG8719780.1"/>
    <property type="molecule type" value="Genomic_DNA"/>
</dbReference>
<sequence>MRDRSVSPPESRYMAPKRTTCTDRTQDQTSNPKKQEAHQQEYVTYVSTTSSNEKGLTGELTTMILHHLPQMHNLPVVIRGFSDR</sequence>